<reference evidence="1 2" key="1">
    <citation type="submission" date="2019-03" db="EMBL/GenBank/DDBJ databases">
        <title>Genomic Encyclopedia of Type Strains, Phase IV (KMG-IV): sequencing the most valuable type-strain genomes for metagenomic binning, comparative biology and taxonomic classification.</title>
        <authorList>
            <person name="Goeker M."/>
        </authorList>
    </citation>
    <scope>NUCLEOTIDE SEQUENCE [LARGE SCALE GENOMIC DNA]</scope>
    <source>
        <strain evidence="1 2">DSM 45934</strain>
    </source>
</reference>
<evidence type="ECO:0000313" key="1">
    <source>
        <dbReference type="EMBL" id="TCO48929.1"/>
    </source>
</evidence>
<dbReference type="EMBL" id="SLWS01000015">
    <property type="protein sequence ID" value="TCO48929.1"/>
    <property type="molecule type" value="Genomic_DNA"/>
</dbReference>
<dbReference type="OrthoDB" id="3212043at2"/>
<keyword evidence="2" id="KW-1185">Reference proteome</keyword>
<gene>
    <name evidence="1" type="ORF">EV192_115150</name>
</gene>
<protein>
    <submittedName>
        <fullName evidence="1">Uncharacterized protein</fullName>
    </submittedName>
</protein>
<dbReference type="AlphaFoldDB" id="A0A4R2IYC9"/>
<proteinExistence type="predicted"/>
<accession>A0A4R2IYC9</accession>
<dbReference type="RefSeq" id="WP_132125276.1">
    <property type="nucleotide sequence ID" value="NZ_SLWS01000015.1"/>
</dbReference>
<evidence type="ECO:0000313" key="2">
    <source>
        <dbReference type="Proteomes" id="UP000295680"/>
    </source>
</evidence>
<name>A0A4R2IYC9_9PSEU</name>
<sequence>MKAARGFVRQHGPSKAVVEPIGLAGARVVLVGQDGAMGDVLVPSTEAAEALIAEVTGLEAATWDADTVNGTKIGAAHRRKMAGRRLFS</sequence>
<comment type="caution">
    <text evidence="1">The sequence shown here is derived from an EMBL/GenBank/DDBJ whole genome shotgun (WGS) entry which is preliminary data.</text>
</comment>
<organism evidence="1 2">
    <name type="scientific">Actinocrispum wychmicini</name>
    <dbReference type="NCBI Taxonomy" id="1213861"/>
    <lineage>
        <taxon>Bacteria</taxon>
        <taxon>Bacillati</taxon>
        <taxon>Actinomycetota</taxon>
        <taxon>Actinomycetes</taxon>
        <taxon>Pseudonocardiales</taxon>
        <taxon>Pseudonocardiaceae</taxon>
        <taxon>Actinocrispum</taxon>
    </lineage>
</organism>
<dbReference type="Proteomes" id="UP000295680">
    <property type="component" value="Unassembled WGS sequence"/>
</dbReference>